<protein>
    <submittedName>
        <fullName evidence="1">Uncharacterized protein</fullName>
    </submittedName>
</protein>
<proteinExistence type="predicted"/>
<comment type="caution">
    <text evidence="1">The sequence shown here is derived from an EMBL/GenBank/DDBJ whole genome shotgun (WGS) entry which is preliminary data.</text>
</comment>
<organism evidence="1 2">
    <name type="scientific">Dictyobacter halimunensis</name>
    <dbReference type="NCBI Taxonomy" id="3026934"/>
    <lineage>
        <taxon>Bacteria</taxon>
        <taxon>Bacillati</taxon>
        <taxon>Chloroflexota</taxon>
        <taxon>Ktedonobacteria</taxon>
        <taxon>Ktedonobacterales</taxon>
        <taxon>Dictyobacteraceae</taxon>
        <taxon>Dictyobacter</taxon>
    </lineage>
</organism>
<evidence type="ECO:0000313" key="1">
    <source>
        <dbReference type="EMBL" id="GLV59931.1"/>
    </source>
</evidence>
<dbReference type="EMBL" id="BSRI01000002">
    <property type="protein sequence ID" value="GLV59931.1"/>
    <property type="molecule type" value="Genomic_DNA"/>
</dbReference>
<name>A0ABQ6G0B6_9CHLR</name>
<evidence type="ECO:0000313" key="2">
    <source>
        <dbReference type="Proteomes" id="UP001344906"/>
    </source>
</evidence>
<sequence>MESEQLFGWHEEGKSWACPSMREHVQLFRERVLARYEAAPSSKAIWIEGAQIQVEGGDVPLYLFGYDVPD</sequence>
<keyword evidence="2" id="KW-1185">Reference proteome</keyword>
<dbReference type="Proteomes" id="UP001344906">
    <property type="component" value="Unassembled WGS sequence"/>
</dbReference>
<accession>A0ABQ6G0B6</accession>
<gene>
    <name evidence="1" type="ORF">KDH_67550</name>
</gene>
<reference evidence="1 2" key="1">
    <citation type="submission" date="2023-02" db="EMBL/GenBank/DDBJ databases">
        <title>Dictyobacter halimunensis sp. nov., a new member of the class Ktedonobacteria from forest soil in a geothermal area.</title>
        <authorList>
            <person name="Rachmania M.K."/>
            <person name="Ningsih F."/>
            <person name="Sakai Y."/>
            <person name="Yabe S."/>
            <person name="Yokota A."/>
            <person name="Sjamsuridzal W."/>
        </authorList>
    </citation>
    <scope>NUCLEOTIDE SEQUENCE [LARGE SCALE GENOMIC DNA]</scope>
    <source>
        <strain evidence="1 2">S3.2.2.5</strain>
    </source>
</reference>